<dbReference type="Gene3D" id="3.40.30.10">
    <property type="entry name" value="Glutaredoxin"/>
    <property type="match status" value="1"/>
</dbReference>
<evidence type="ECO:0008006" key="6">
    <source>
        <dbReference type="Google" id="ProtNLM"/>
    </source>
</evidence>
<dbReference type="NCBIfam" id="TIGR01617">
    <property type="entry name" value="arsC_related"/>
    <property type="match status" value="1"/>
</dbReference>
<dbReference type="CDD" id="cd03036">
    <property type="entry name" value="ArsC_like"/>
    <property type="match status" value="1"/>
</dbReference>
<proteinExistence type="inferred from homology"/>
<dbReference type="AlphaFoldDB" id="A0A2I1K1V6"/>
<name>A0A2I1K1V6_9LACT</name>
<dbReference type="PROSITE" id="PS51353">
    <property type="entry name" value="ARSC"/>
    <property type="match status" value="1"/>
</dbReference>
<evidence type="ECO:0000313" key="4">
    <source>
        <dbReference type="EMBL" id="PKY89640.1"/>
    </source>
</evidence>
<dbReference type="InterPro" id="IPR006660">
    <property type="entry name" value="Arsenate_reductase-like"/>
</dbReference>
<keyword evidence="1" id="KW-1015">Disulfide bond</keyword>
<evidence type="ECO:0000256" key="1">
    <source>
        <dbReference type="ARBA" id="ARBA00023157"/>
    </source>
</evidence>
<dbReference type="Pfam" id="PF03960">
    <property type="entry name" value="ArsC"/>
    <property type="match status" value="1"/>
</dbReference>
<protein>
    <recommendedName>
        <fullName evidence="6">Arsenate reductase</fullName>
    </recommendedName>
</protein>
<dbReference type="EMBL" id="PKHE01000005">
    <property type="protein sequence ID" value="PKY89640.1"/>
    <property type="molecule type" value="Genomic_DNA"/>
</dbReference>
<evidence type="ECO:0000313" key="5">
    <source>
        <dbReference type="Proteomes" id="UP000234384"/>
    </source>
</evidence>
<sequence length="119" mass="13565">MKVTFYEYPKCSTCRNGKAFLEANGVEVEAIDMVKQPPSVKTLQQIIEKSNLPIQKFFNSRGMKYKELGLKDKLNQLTDIEKIELLSSDGMLIKRPLVVSQEDVVLGFKEADYQQAFLS</sequence>
<dbReference type="RefSeq" id="WP_101953966.1">
    <property type="nucleotide sequence ID" value="NZ_PKHE01000005.1"/>
</dbReference>
<dbReference type="InterPro" id="IPR036249">
    <property type="entry name" value="Thioredoxin-like_sf"/>
</dbReference>
<dbReference type="PANTHER" id="PTHR30041">
    <property type="entry name" value="ARSENATE REDUCTASE"/>
    <property type="match status" value="1"/>
</dbReference>
<organism evidence="4 5">
    <name type="scientific">Falseniella ignava</name>
    <dbReference type="NCBI Taxonomy" id="137730"/>
    <lineage>
        <taxon>Bacteria</taxon>
        <taxon>Bacillati</taxon>
        <taxon>Bacillota</taxon>
        <taxon>Bacilli</taxon>
        <taxon>Lactobacillales</taxon>
        <taxon>Aerococcaceae</taxon>
        <taxon>Falseniella</taxon>
    </lineage>
</organism>
<evidence type="ECO:0000256" key="2">
    <source>
        <dbReference type="ARBA" id="ARBA00023284"/>
    </source>
</evidence>
<dbReference type="Proteomes" id="UP000234384">
    <property type="component" value="Unassembled WGS sequence"/>
</dbReference>
<evidence type="ECO:0000256" key="3">
    <source>
        <dbReference type="PROSITE-ProRule" id="PRU01282"/>
    </source>
</evidence>
<keyword evidence="2" id="KW-0676">Redox-active center</keyword>
<comment type="similarity">
    <text evidence="3">Belongs to the ArsC family.</text>
</comment>
<dbReference type="SUPFAM" id="SSF52833">
    <property type="entry name" value="Thioredoxin-like"/>
    <property type="match status" value="1"/>
</dbReference>
<reference evidence="4 5" key="1">
    <citation type="submission" date="2017-12" db="EMBL/GenBank/DDBJ databases">
        <title>Phylogenetic diversity of female urinary microbiome.</title>
        <authorList>
            <person name="Thomas-White K."/>
            <person name="Wolfe A.J."/>
        </authorList>
    </citation>
    <scope>NUCLEOTIDE SEQUENCE [LARGE SCALE GENOMIC DNA]</scope>
    <source>
        <strain evidence="4 5">UMB0898</strain>
    </source>
</reference>
<accession>A0A2I1K1V6</accession>
<comment type="caution">
    <text evidence="4">The sequence shown here is derived from an EMBL/GenBank/DDBJ whole genome shotgun (WGS) entry which is preliminary data.</text>
</comment>
<gene>
    <name evidence="4" type="ORF">CYJ57_02740</name>
</gene>
<dbReference type="InterPro" id="IPR006504">
    <property type="entry name" value="Tscrpt_reg_Spx/MgsR"/>
</dbReference>
<dbReference type="PANTHER" id="PTHR30041:SF8">
    <property type="entry name" value="PROTEIN YFFB"/>
    <property type="match status" value="1"/>
</dbReference>
<dbReference type="OrthoDB" id="9794155at2"/>